<dbReference type="Pfam" id="PF12532">
    <property type="entry name" value="DUF3732"/>
    <property type="match status" value="1"/>
</dbReference>
<dbReference type="AlphaFoldDB" id="A0A358HPL9"/>
<dbReference type="GO" id="GO:0000731">
    <property type="term" value="P:DNA synthesis involved in DNA repair"/>
    <property type="evidence" value="ECO:0007669"/>
    <property type="project" value="TreeGrafter"/>
</dbReference>
<reference evidence="3 4" key="1">
    <citation type="journal article" date="2018" name="Nat. Biotechnol.">
        <title>A standardized bacterial taxonomy based on genome phylogeny substantially revises the tree of life.</title>
        <authorList>
            <person name="Parks D.H."/>
            <person name="Chuvochina M."/>
            <person name="Waite D.W."/>
            <person name="Rinke C."/>
            <person name="Skarshewski A."/>
            <person name="Chaumeil P.A."/>
            <person name="Hugenholtz P."/>
        </authorList>
    </citation>
    <scope>NUCLEOTIDE SEQUENCE [LARGE SCALE GENOMIC DNA]</scope>
    <source>
        <strain evidence="1">UBA8707</strain>
        <strain evidence="2">UBA9881</strain>
    </source>
</reference>
<dbReference type="Gene3D" id="3.40.50.300">
    <property type="entry name" value="P-loop containing nucleotide triphosphate hydrolases"/>
    <property type="match status" value="1"/>
</dbReference>
<evidence type="ECO:0000313" key="3">
    <source>
        <dbReference type="Proteomes" id="UP000264179"/>
    </source>
</evidence>
<dbReference type="InterPro" id="IPR027417">
    <property type="entry name" value="P-loop_NTPase"/>
</dbReference>
<dbReference type="RefSeq" id="WP_276651622.1">
    <property type="nucleotide sequence ID" value="NZ_DOOG01000037.1"/>
</dbReference>
<accession>A0A358HPL9</accession>
<comment type="caution">
    <text evidence="1">The sequence shown here is derived from an EMBL/GenBank/DDBJ whole genome shotgun (WGS) entry which is preliminary data.</text>
</comment>
<evidence type="ECO:0000313" key="1">
    <source>
        <dbReference type="EMBL" id="HBU97101.1"/>
    </source>
</evidence>
<proteinExistence type="predicted"/>
<evidence type="ECO:0000313" key="2">
    <source>
        <dbReference type="EMBL" id="HCW65941.1"/>
    </source>
</evidence>
<dbReference type="GO" id="GO:0006302">
    <property type="term" value="P:double-strand break repair"/>
    <property type="evidence" value="ECO:0007669"/>
    <property type="project" value="TreeGrafter"/>
</dbReference>
<dbReference type="Proteomes" id="UP000264179">
    <property type="component" value="Unassembled WGS sequence"/>
</dbReference>
<sequence>MSFSIKAIIIYSHNGKIREIPLRENGLNIITGKSKTGKSAIIDIIDYCLGRGAFNVAEGVIRQKVSWFALHLIRDQEEVFVARNNPGPGASVGAEVYLRRGKLESYPKLDELQKNITADALQKFITQFAGIIENEHRPETGTRRPLSANISHALFMCFQKQNTIASQDQLFHRMNEDFLPQAMKDTLPYFLGAVDEEHFLLLVEQEEVAKLLRTKEAAAAKVISTLDISKTRISRLINDAKRLGLLEQHIQPDQEDIIDHLKSLAEFRFDDPAYIPDFGETISELRFQEKNIQQTLGQLNHDIRAAKEFLSDQTAFSREASEQASRLKAIGLFKNEPENPDVCPICESTLSSPTPTVKEISQSLSEIEIHLREVHKESPHIQKYMGDVEGRILEQTEKLRGVQSELRRVIVEDERLRSIQNQLIERARFIGRLLAFLELVEPDAETEDLDGEISSLRQRLEALRSRINSDDTTAKMEAALNLIGKQMTSYSNKLDLEHSGSALRLDIRKLTVVADTDDGPIPLNRMGSGENWVGYHVLTHLSLHWWLRKRHRPVPAFLVFDQPTQAYYPSDIVDGSIEQIARDDDRRAVQSLFELMKKACEDIEHPFQLIVLDHAHLRDEWFGKSIVEEWRGDKALIPAVWPTLSQLSE</sequence>
<protein>
    <recommendedName>
        <fullName evidence="5">DUF3732 domain-containing protein</fullName>
    </recommendedName>
</protein>
<dbReference type="EMBL" id="DOOG01000037">
    <property type="protein sequence ID" value="HBU97101.1"/>
    <property type="molecule type" value="Genomic_DNA"/>
</dbReference>
<dbReference type="EMBL" id="DPOP01000017">
    <property type="protein sequence ID" value="HCW65941.1"/>
    <property type="molecule type" value="Genomic_DNA"/>
</dbReference>
<evidence type="ECO:0008006" key="5">
    <source>
        <dbReference type="Google" id="ProtNLM"/>
    </source>
</evidence>
<evidence type="ECO:0000313" key="4">
    <source>
        <dbReference type="Proteomes" id="UP000264753"/>
    </source>
</evidence>
<name>A0A358HPL9_9PROT</name>
<organism evidence="1 4">
    <name type="scientific">Thalassospira lucentensis</name>
    <dbReference type="NCBI Taxonomy" id="168935"/>
    <lineage>
        <taxon>Bacteria</taxon>
        <taxon>Pseudomonadati</taxon>
        <taxon>Pseudomonadota</taxon>
        <taxon>Alphaproteobacteria</taxon>
        <taxon>Rhodospirillales</taxon>
        <taxon>Thalassospiraceae</taxon>
        <taxon>Thalassospira</taxon>
    </lineage>
</organism>
<dbReference type="PANTHER" id="PTHR32182">
    <property type="entry name" value="DNA REPLICATION AND REPAIR PROTEIN RECF"/>
    <property type="match status" value="1"/>
</dbReference>
<dbReference type="InterPro" id="IPR022205">
    <property type="entry name" value="DUF3732"/>
</dbReference>
<dbReference type="PANTHER" id="PTHR32182:SF22">
    <property type="entry name" value="ATP-DEPENDENT ENDONUCLEASE, OLD FAMILY-RELATED"/>
    <property type="match status" value="1"/>
</dbReference>
<gene>
    <name evidence="1" type="ORF">DEF21_04235</name>
    <name evidence="2" type="ORF">DHR80_01775</name>
</gene>
<dbReference type="Proteomes" id="UP000264753">
    <property type="component" value="Unassembled WGS sequence"/>
</dbReference>